<evidence type="ECO:0000256" key="4">
    <source>
        <dbReference type="ARBA" id="ARBA00022723"/>
    </source>
</evidence>
<comment type="cofactor">
    <cofactor evidence="1 8">
        <name>heme</name>
        <dbReference type="ChEBI" id="CHEBI:30413"/>
    </cofactor>
</comment>
<name>A0A8W8KAV0_MAGGI</name>
<keyword evidence="7 9" id="KW-0503">Monooxygenase</keyword>
<protein>
    <submittedName>
        <fullName evidence="10">Uncharacterized protein</fullName>
    </submittedName>
</protein>
<evidence type="ECO:0000313" key="11">
    <source>
        <dbReference type="Proteomes" id="UP000005408"/>
    </source>
</evidence>
<dbReference type="InterPro" id="IPR002401">
    <property type="entry name" value="Cyt_P450_E_grp-I"/>
</dbReference>
<keyword evidence="11" id="KW-1185">Reference proteome</keyword>
<sequence>MKSRASCVFQFTTTPKRHAYEATTPSIETTHLSSKVVTNPSKKNDKVISEIEIRHFDEIPGPSGIYQLPYLGLLLQMKPFTKYAKDNMQQRVLNWAQKYGPICKQRLGNDWYVFLTDPNDVEKVFRNDRKFPFRGVLPLTKVYTKRTNASPGLTGLNDEEWYTLRKSAQRAILRHKAVYKYLSAISVIADDFVDKFRGQCQIDDVLHHLMEFSTESAGRMCFGVRLGCISKPEQTSQTETMKHVETFLDCFGNQFYVIPWFKLFRSPFYRRYEKSADYLKRQTEQYIREYKERIQSSASPEVSQSLLSDLSSDSKMTTADIQRTLIDVFVGGIDSTASSITILLFNLAKNLEKQDLLYDELEKHVPKFGPIDETILCNLNYLKACIKESMRLVFPVPVGTARTLDKDIILRGFRIPAHTNFVFCSGITCLNSKYFEAPEQFVPERWLRKSDNYTPIHPFSYIPFGYGARKCIGQTFAETEISVCAAKLLRNFRLTLPEGSHEIKCKDKTFRTPVTPVSFLVQNR</sequence>
<evidence type="ECO:0000256" key="2">
    <source>
        <dbReference type="ARBA" id="ARBA00010617"/>
    </source>
</evidence>
<evidence type="ECO:0000313" key="10">
    <source>
        <dbReference type="EnsemblMetazoa" id="G23132.1:cds"/>
    </source>
</evidence>
<dbReference type="GO" id="GO:0016705">
    <property type="term" value="F:oxidoreductase activity, acting on paired donors, with incorporation or reduction of molecular oxygen"/>
    <property type="evidence" value="ECO:0007669"/>
    <property type="project" value="InterPro"/>
</dbReference>
<dbReference type="Pfam" id="PF00067">
    <property type="entry name" value="p450"/>
    <property type="match status" value="1"/>
</dbReference>
<dbReference type="Gene3D" id="1.10.630.10">
    <property type="entry name" value="Cytochrome P450"/>
    <property type="match status" value="1"/>
</dbReference>
<dbReference type="EnsemblMetazoa" id="G23132.1">
    <property type="protein sequence ID" value="G23132.1:cds"/>
    <property type="gene ID" value="G23132"/>
</dbReference>
<evidence type="ECO:0000256" key="7">
    <source>
        <dbReference type="ARBA" id="ARBA00023033"/>
    </source>
</evidence>
<dbReference type="PRINTS" id="PR00463">
    <property type="entry name" value="EP450I"/>
</dbReference>
<organism evidence="10 11">
    <name type="scientific">Magallana gigas</name>
    <name type="common">Pacific oyster</name>
    <name type="synonym">Crassostrea gigas</name>
    <dbReference type="NCBI Taxonomy" id="29159"/>
    <lineage>
        <taxon>Eukaryota</taxon>
        <taxon>Metazoa</taxon>
        <taxon>Spiralia</taxon>
        <taxon>Lophotrochozoa</taxon>
        <taxon>Mollusca</taxon>
        <taxon>Bivalvia</taxon>
        <taxon>Autobranchia</taxon>
        <taxon>Pteriomorphia</taxon>
        <taxon>Ostreida</taxon>
        <taxon>Ostreoidea</taxon>
        <taxon>Ostreidae</taxon>
        <taxon>Magallana</taxon>
    </lineage>
</organism>
<accession>A0A8W8KAV0</accession>
<reference evidence="10" key="1">
    <citation type="submission" date="2022-08" db="UniProtKB">
        <authorList>
            <consortium name="EnsemblMetazoa"/>
        </authorList>
    </citation>
    <scope>IDENTIFICATION</scope>
    <source>
        <strain evidence="10">05x7-T-G4-1.051#20</strain>
    </source>
</reference>
<evidence type="ECO:0000256" key="9">
    <source>
        <dbReference type="RuleBase" id="RU000461"/>
    </source>
</evidence>
<proteinExistence type="inferred from homology"/>
<comment type="similarity">
    <text evidence="2 9">Belongs to the cytochrome P450 family.</text>
</comment>
<feature type="binding site" description="axial binding residue" evidence="8">
    <location>
        <position position="471"/>
    </location>
    <ligand>
        <name>heme</name>
        <dbReference type="ChEBI" id="CHEBI:30413"/>
    </ligand>
    <ligandPart>
        <name>Fe</name>
        <dbReference type="ChEBI" id="CHEBI:18248"/>
    </ligandPart>
</feature>
<dbReference type="PANTHER" id="PTHR24279">
    <property type="entry name" value="CYTOCHROME P450"/>
    <property type="match status" value="1"/>
</dbReference>
<dbReference type="PROSITE" id="PS00086">
    <property type="entry name" value="CYTOCHROME_P450"/>
    <property type="match status" value="1"/>
</dbReference>
<dbReference type="InterPro" id="IPR036396">
    <property type="entry name" value="Cyt_P450_sf"/>
</dbReference>
<dbReference type="PRINTS" id="PR00385">
    <property type="entry name" value="P450"/>
</dbReference>
<evidence type="ECO:0000256" key="3">
    <source>
        <dbReference type="ARBA" id="ARBA00022617"/>
    </source>
</evidence>
<dbReference type="AlphaFoldDB" id="A0A8W8KAV0"/>
<dbReference type="PANTHER" id="PTHR24279:SF120">
    <property type="entry name" value="CYTOCHROME P450"/>
    <property type="match status" value="1"/>
</dbReference>
<dbReference type="InterPro" id="IPR050479">
    <property type="entry name" value="CYP11_CYP27_families"/>
</dbReference>
<keyword evidence="4 8" id="KW-0479">Metal-binding</keyword>
<keyword evidence="6 8" id="KW-0408">Iron</keyword>
<dbReference type="OMA" id="RLGCISK"/>
<dbReference type="Proteomes" id="UP000005408">
    <property type="component" value="Unassembled WGS sequence"/>
</dbReference>
<dbReference type="InterPro" id="IPR001128">
    <property type="entry name" value="Cyt_P450"/>
</dbReference>
<evidence type="ECO:0000256" key="6">
    <source>
        <dbReference type="ARBA" id="ARBA00023004"/>
    </source>
</evidence>
<dbReference type="OrthoDB" id="3945418at2759"/>
<keyword evidence="5 9" id="KW-0560">Oxidoreductase</keyword>
<dbReference type="GO" id="GO:0020037">
    <property type="term" value="F:heme binding"/>
    <property type="evidence" value="ECO:0007669"/>
    <property type="project" value="InterPro"/>
</dbReference>
<dbReference type="GO" id="GO:0005506">
    <property type="term" value="F:iron ion binding"/>
    <property type="evidence" value="ECO:0007669"/>
    <property type="project" value="InterPro"/>
</dbReference>
<dbReference type="InterPro" id="IPR017972">
    <property type="entry name" value="Cyt_P450_CS"/>
</dbReference>
<dbReference type="SUPFAM" id="SSF48264">
    <property type="entry name" value="Cytochrome P450"/>
    <property type="match status" value="1"/>
</dbReference>
<evidence type="ECO:0000256" key="1">
    <source>
        <dbReference type="ARBA" id="ARBA00001971"/>
    </source>
</evidence>
<evidence type="ECO:0000256" key="5">
    <source>
        <dbReference type="ARBA" id="ARBA00023002"/>
    </source>
</evidence>
<dbReference type="CDD" id="cd11054">
    <property type="entry name" value="CYP24A1-like"/>
    <property type="match status" value="1"/>
</dbReference>
<dbReference type="GO" id="GO:0004497">
    <property type="term" value="F:monooxygenase activity"/>
    <property type="evidence" value="ECO:0007669"/>
    <property type="project" value="UniProtKB-KW"/>
</dbReference>
<keyword evidence="3 8" id="KW-0349">Heme</keyword>
<evidence type="ECO:0000256" key="8">
    <source>
        <dbReference type="PIRSR" id="PIRSR602401-1"/>
    </source>
</evidence>